<organism evidence="1 2">
    <name type="scientific">Coleophoma crateriformis</name>
    <dbReference type="NCBI Taxonomy" id="565419"/>
    <lineage>
        <taxon>Eukaryota</taxon>
        <taxon>Fungi</taxon>
        <taxon>Dikarya</taxon>
        <taxon>Ascomycota</taxon>
        <taxon>Pezizomycotina</taxon>
        <taxon>Leotiomycetes</taxon>
        <taxon>Helotiales</taxon>
        <taxon>Dermateaceae</taxon>
        <taxon>Coleophoma</taxon>
    </lineage>
</organism>
<dbReference type="AlphaFoldDB" id="A0A3D8RUY4"/>
<dbReference type="SUPFAM" id="SSF52058">
    <property type="entry name" value="L domain-like"/>
    <property type="match status" value="1"/>
</dbReference>
<comment type="caution">
    <text evidence="1">The sequence shown here is derived from an EMBL/GenBank/DDBJ whole genome shotgun (WGS) entry which is preliminary data.</text>
</comment>
<proteinExistence type="predicted"/>
<protein>
    <recommendedName>
        <fullName evidence="3">Receptor L-domain domain-containing protein</fullName>
    </recommendedName>
</protein>
<name>A0A3D8RUY4_9HELO</name>
<keyword evidence="2" id="KW-1185">Reference proteome</keyword>
<dbReference type="OrthoDB" id="536881at2759"/>
<dbReference type="Proteomes" id="UP000256328">
    <property type="component" value="Unassembled WGS sequence"/>
</dbReference>
<accession>A0A3D8RUY4</accession>
<evidence type="ECO:0000313" key="2">
    <source>
        <dbReference type="Proteomes" id="UP000256328"/>
    </source>
</evidence>
<evidence type="ECO:0000313" key="1">
    <source>
        <dbReference type="EMBL" id="RDW77882.1"/>
    </source>
</evidence>
<dbReference type="EMBL" id="PDLN01000008">
    <property type="protein sequence ID" value="RDW77882.1"/>
    <property type="molecule type" value="Genomic_DNA"/>
</dbReference>
<evidence type="ECO:0008006" key="3">
    <source>
        <dbReference type="Google" id="ProtNLM"/>
    </source>
</evidence>
<gene>
    <name evidence="1" type="ORF">BP5796_05734</name>
</gene>
<reference evidence="1 2" key="1">
    <citation type="journal article" date="2018" name="IMA Fungus">
        <title>IMA Genome-F 9: Draft genome sequence of Annulohypoxylon stygium, Aspergillus mulundensis, Berkeleyomyces basicola (syn. Thielaviopsis basicola), Ceratocystis smalleyi, two Cercospora beticola strains, Coleophoma cylindrospora, Fusarium fracticaudum, Phialophora cf. hyalina, and Morchella septimelata.</title>
        <authorList>
            <person name="Wingfield B.D."/>
            <person name="Bills G.F."/>
            <person name="Dong Y."/>
            <person name="Huang W."/>
            <person name="Nel W.J."/>
            <person name="Swalarsk-Parry B.S."/>
            <person name="Vaghefi N."/>
            <person name="Wilken P.M."/>
            <person name="An Z."/>
            <person name="de Beer Z.W."/>
            <person name="De Vos L."/>
            <person name="Chen L."/>
            <person name="Duong T.A."/>
            <person name="Gao Y."/>
            <person name="Hammerbacher A."/>
            <person name="Kikkert J.R."/>
            <person name="Li Y."/>
            <person name="Li H."/>
            <person name="Li K."/>
            <person name="Li Q."/>
            <person name="Liu X."/>
            <person name="Ma X."/>
            <person name="Naidoo K."/>
            <person name="Pethybridge S.J."/>
            <person name="Sun J."/>
            <person name="Steenkamp E.T."/>
            <person name="van der Nest M.A."/>
            <person name="van Wyk S."/>
            <person name="Wingfield M.J."/>
            <person name="Xiong C."/>
            <person name="Yue Q."/>
            <person name="Zhang X."/>
        </authorList>
    </citation>
    <scope>NUCLEOTIDE SEQUENCE [LARGE SCALE GENOMIC DNA]</scope>
    <source>
        <strain evidence="1 2">BP5796</strain>
    </source>
</reference>
<sequence>MPATAKDSHLEKGQCDASGINNIAGVSDTEALLSCTSLTGSLGIDFAYSGSFALPNINYIGGSFYAGDADPGSASNPTPPIGATPGIASISLPNLKTVEVDLEVTGAPYLESLSLPELTAVGGYILFLGLNGITDVSLPALETIGYSSLFDGAFDSLSFGSLKTVASLSISTTGSLNCTALGEELQSSVTFTDASAFLCDSSLGEYRFDNTETTPPTTPSIIPTSILSTTTATVQSSSIATSDLSSESISSTLTSLNITTTPTMALISTSTTGSGSTPITTVATGTNLPISTAGNALAIANSSITVNAVSQGNAVSTRLVDSIAGLMTVVIIGTLMI</sequence>